<evidence type="ECO:0000256" key="7">
    <source>
        <dbReference type="ARBA" id="ARBA00023157"/>
    </source>
</evidence>
<evidence type="ECO:0000259" key="15">
    <source>
        <dbReference type="PROSITE" id="PS50262"/>
    </source>
</evidence>
<dbReference type="Pfam" id="PF00001">
    <property type="entry name" value="7tm_1"/>
    <property type="match status" value="1"/>
</dbReference>
<keyword evidence="4 14" id="KW-1133">Transmembrane helix</keyword>
<dbReference type="PANTHER" id="PTHR24249:SF406">
    <property type="entry name" value="G-PROTEIN COUPLED RECEPTORS FAMILY 1 PROFILE DOMAIN-CONTAINING PROTEIN"/>
    <property type="match status" value="1"/>
</dbReference>
<evidence type="ECO:0000256" key="5">
    <source>
        <dbReference type="ARBA" id="ARBA00023040"/>
    </source>
</evidence>
<organism evidence="16 17">
    <name type="scientific">Erpetoichthys calabaricus</name>
    <name type="common">Rope fish</name>
    <name type="synonym">Calamoichthys calabaricus</name>
    <dbReference type="NCBI Taxonomy" id="27687"/>
    <lineage>
        <taxon>Eukaryota</taxon>
        <taxon>Metazoa</taxon>
        <taxon>Chordata</taxon>
        <taxon>Craniata</taxon>
        <taxon>Vertebrata</taxon>
        <taxon>Euteleostomi</taxon>
        <taxon>Actinopterygii</taxon>
        <taxon>Polypteriformes</taxon>
        <taxon>Polypteridae</taxon>
        <taxon>Erpetoichthys</taxon>
    </lineage>
</organism>
<evidence type="ECO:0000256" key="11">
    <source>
        <dbReference type="RuleBase" id="RU000688"/>
    </source>
</evidence>
<sequence length="504" mass="56641">MASTRKRTLGSAPHVAYHCNASIQYITKNVATHTLSGPWILTTRLDPIICALWCYAKWDTILLSPWTAEITPLLSADTPSCCLPPRCASPPSLMDLFIALYSFFYAIVIITITGNLIVVISISHFKQLHSPNNLLVLSLALADLMLGVCVLPFSIMTAVESCWYLGAVFCKIHTIIDVMLSTVSIFHLGFIAVDRYYAVCDPLSYPNKITIRTAIIFVIVGWTIGFMYSFGLIFKSAYSQGYEDLFAQLSCNGDKCILLYNETWALVNACTFMIPCFAMISTYRQIFKVARRQARTIQSMEHKAHSLEANKNRLVQNREWKAAKTLALVMGVFVFCWLPYFIISLVNVFTKFSASEFLILFSVWLGYMNSAFNPLIYAFFYPWFRKALKLIISCAIFETRSRGSAGANPSQHREPILGRVPTHRRTHTNTPTRQAHTRANLESPIHLTCMSLDCGRKPERPEETHGDTGRTCKLHTGRTREANPGPQVSQLRGSSATHCTTVPL</sequence>
<keyword evidence="2" id="KW-1003">Cell membrane</keyword>
<keyword evidence="8 11" id="KW-0675">Receptor</keyword>
<dbReference type="Proteomes" id="UP000694620">
    <property type="component" value="Chromosome 3"/>
</dbReference>
<feature type="compositionally biased region" description="Basic and acidic residues" evidence="13">
    <location>
        <begin position="456"/>
        <end position="470"/>
    </location>
</feature>
<feature type="region of interest" description="Disordered" evidence="13">
    <location>
        <begin position="456"/>
        <end position="504"/>
    </location>
</feature>
<keyword evidence="6 14" id="KW-0472">Membrane</keyword>
<feature type="transmembrane region" description="Helical" evidence="14">
    <location>
        <begin position="134"/>
        <end position="155"/>
    </location>
</feature>
<dbReference type="InterPro" id="IPR050569">
    <property type="entry name" value="TAAR"/>
</dbReference>
<feature type="coiled-coil region" evidence="12">
    <location>
        <begin position="290"/>
        <end position="317"/>
    </location>
</feature>
<dbReference type="GO" id="GO:0005886">
    <property type="term" value="C:plasma membrane"/>
    <property type="evidence" value="ECO:0007669"/>
    <property type="project" value="UniProtKB-SubCell"/>
</dbReference>
<dbReference type="FunFam" id="1.20.1070.10:FF:000030">
    <property type="entry name" value="trace amine-associated receptor 1"/>
    <property type="match status" value="1"/>
</dbReference>
<evidence type="ECO:0000256" key="4">
    <source>
        <dbReference type="ARBA" id="ARBA00022989"/>
    </source>
</evidence>
<dbReference type="PRINTS" id="PR00237">
    <property type="entry name" value="GPCRRHODOPSN"/>
</dbReference>
<comment type="subcellular location">
    <subcellularLocation>
        <location evidence="1">Cell membrane</location>
        <topology evidence="1">Multi-pass membrane protein</topology>
    </subcellularLocation>
</comment>
<feature type="transmembrane region" description="Helical" evidence="14">
    <location>
        <begin position="175"/>
        <end position="193"/>
    </location>
</feature>
<dbReference type="PANTHER" id="PTHR24249">
    <property type="entry name" value="HISTAMINE RECEPTOR-RELATED G-PROTEIN COUPLED RECEPTOR"/>
    <property type="match status" value="1"/>
</dbReference>
<dbReference type="GO" id="GO:0001594">
    <property type="term" value="F:trace-amine receptor activity"/>
    <property type="evidence" value="ECO:0007669"/>
    <property type="project" value="TreeGrafter"/>
</dbReference>
<name>A0A8C4RET9_ERPCA</name>
<feature type="transmembrane region" description="Helical" evidence="14">
    <location>
        <begin position="264"/>
        <end position="283"/>
    </location>
</feature>
<dbReference type="PROSITE" id="PS50262">
    <property type="entry name" value="G_PROTEIN_RECEP_F1_2"/>
    <property type="match status" value="1"/>
</dbReference>
<evidence type="ECO:0000256" key="1">
    <source>
        <dbReference type="ARBA" id="ARBA00004651"/>
    </source>
</evidence>
<dbReference type="AlphaFoldDB" id="A0A8C4RET9"/>
<feature type="transmembrane region" description="Helical" evidence="14">
    <location>
        <begin position="326"/>
        <end position="346"/>
    </location>
</feature>
<feature type="compositionally biased region" description="Polar residues" evidence="13">
    <location>
        <begin position="486"/>
        <end position="504"/>
    </location>
</feature>
<evidence type="ECO:0000256" key="2">
    <source>
        <dbReference type="ARBA" id="ARBA00022475"/>
    </source>
</evidence>
<keyword evidence="7" id="KW-1015">Disulfide bond</keyword>
<dbReference type="SUPFAM" id="SSF81321">
    <property type="entry name" value="Family A G protein-coupled receptor-like"/>
    <property type="match status" value="1"/>
</dbReference>
<dbReference type="Gene3D" id="1.20.1070.10">
    <property type="entry name" value="Rhodopsin 7-helix transmembrane proteins"/>
    <property type="match status" value="1"/>
</dbReference>
<feature type="transmembrane region" description="Helical" evidence="14">
    <location>
        <begin position="358"/>
        <end position="380"/>
    </location>
</feature>
<evidence type="ECO:0000256" key="8">
    <source>
        <dbReference type="ARBA" id="ARBA00023170"/>
    </source>
</evidence>
<dbReference type="SMART" id="SM01381">
    <property type="entry name" value="7TM_GPCR_Srsx"/>
    <property type="match status" value="1"/>
</dbReference>
<feature type="transmembrane region" description="Helical" evidence="14">
    <location>
        <begin position="214"/>
        <end position="234"/>
    </location>
</feature>
<reference evidence="16" key="3">
    <citation type="submission" date="2025-09" db="UniProtKB">
        <authorList>
            <consortium name="Ensembl"/>
        </authorList>
    </citation>
    <scope>IDENTIFICATION</scope>
</reference>
<keyword evidence="5 11" id="KW-0297">G-protein coupled receptor</keyword>
<keyword evidence="10 11" id="KW-0807">Transducer</keyword>
<evidence type="ECO:0000256" key="12">
    <source>
        <dbReference type="SAM" id="Coils"/>
    </source>
</evidence>
<evidence type="ECO:0000256" key="9">
    <source>
        <dbReference type="ARBA" id="ARBA00023180"/>
    </source>
</evidence>
<protein>
    <recommendedName>
        <fullName evidence="15">G-protein coupled receptors family 1 profile domain-containing protein</fullName>
    </recommendedName>
</protein>
<dbReference type="PROSITE" id="PS00237">
    <property type="entry name" value="G_PROTEIN_RECEP_F1_1"/>
    <property type="match status" value="1"/>
</dbReference>
<keyword evidence="3 11" id="KW-0812">Transmembrane</keyword>
<evidence type="ECO:0000256" key="10">
    <source>
        <dbReference type="ARBA" id="ARBA00023224"/>
    </source>
</evidence>
<evidence type="ECO:0000256" key="14">
    <source>
        <dbReference type="SAM" id="Phobius"/>
    </source>
</evidence>
<reference evidence="16" key="1">
    <citation type="submission" date="2021-06" db="EMBL/GenBank/DDBJ databases">
        <authorList>
            <consortium name="Wellcome Sanger Institute Data Sharing"/>
        </authorList>
    </citation>
    <scope>NUCLEOTIDE SEQUENCE [LARGE SCALE GENOMIC DNA]</scope>
</reference>
<comment type="similarity">
    <text evidence="11">Belongs to the G-protein coupled receptor 1 family.</text>
</comment>
<keyword evidence="12" id="KW-0175">Coiled coil</keyword>
<evidence type="ECO:0000256" key="3">
    <source>
        <dbReference type="ARBA" id="ARBA00022692"/>
    </source>
</evidence>
<accession>A0A8C4RET9</accession>
<evidence type="ECO:0000313" key="17">
    <source>
        <dbReference type="Proteomes" id="UP000694620"/>
    </source>
</evidence>
<evidence type="ECO:0000313" key="16">
    <source>
        <dbReference type="Ensembl" id="ENSECRP00000001063.1"/>
    </source>
</evidence>
<proteinExistence type="inferred from homology"/>
<keyword evidence="9" id="KW-0325">Glycoprotein</keyword>
<feature type="transmembrane region" description="Helical" evidence="14">
    <location>
        <begin position="98"/>
        <end position="122"/>
    </location>
</feature>
<dbReference type="GeneTree" id="ENSGT00950000182934"/>
<keyword evidence="17" id="KW-1185">Reference proteome</keyword>
<evidence type="ECO:0000256" key="6">
    <source>
        <dbReference type="ARBA" id="ARBA00023136"/>
    </source>
</evidence>
<reference evidence="16" key="2">
    <citation type="submission" date="2025-08" db="UniProtKB">
        <authorList>
            <consortium name="Ensembl"/>
        </authorList>
    </citation>
    <scope>IDENTIFICATION</scope>
</reference>
<dbReference type="Ensembl" id="ENSECRT00000001085.1">
    <property type="protein sequence ID" value="ENSECRP00000001063.1"/>
    <property type="gene ID" value="ENSECRG00000000690.1"/>
</dbReference>
<dbReference type="InterPro" id="IPR017452">
    <property type="entry name" value="GPCR_Rhodpsn_7TM"/>
</dbReference>
<evidence type="ECO:0000256" key="13">
    <source>
        <dbReference type="SAM" id="MobiDB-lite"/>
    </source>
</evidence>
<dbReference type="InterPro" id="IPR000276">
    <property type="entry name" value="GPCR_Rhodpsn"/>
</dbReference>
<feature type="domain" description="G-protein coupled receptors family 1 profile" evidence="15">
    <location>
        <begin position="114"/>
        <end position="377"/>
    </location>
</feature>